<feature type="region of interest" description="Disordered" evidence="1">
    <location>
        <begin position="2514"/>
        <end position="2602"/>
    </location>
</feature>
<name>A0ABV1HYL1_9FIRM</name>
<feature type="compositionally biased region" description="Low complexity" evidence="1">
    <location>
        <begin position="2539"/>
        <end position="2567"/>
    </location>
</feature>
<accession>A0ABV1HYL1</accession>
<gene>
    <name evidence="3" type="ORF">WMO62_00175</name>
</gene>
<reference evidence="3 4" key="1">
    <citation type="submission" date="2024-03" db="EMBL/GenBank/DDBJ databases">
        <title>Human intestinal bacterial collection.</title>
        <authorList>
            <person name="Pauvert C."/>
            <person name="Hitch T.C.A."/>
            <person name="Clavel T."/>
        </authorList>
    </citation>
    <scope>NUCLEOTIDE SEQUENCE [LARGE SCALE GENOMIC DNA]</scope>
    <source>
        <strain evidence="3 4">CLA-AA-H78B</strain>
    </source>
</reference>
<keyword evidence="2" id="KW-0472">Membrane</keyword>
<evidence type="ECO:0000313" key="3">
    <source>
        <dbReference type="EMBL" id="MEQ2577255.1"/>
    </source>
</evidence>
<organism evidence="3 4">
    <name type="scientific">Hominiventricola aquisgranensis</name>
    <dbReference type="NCBI Taxonomy" id="3133164"/>
    <lineage>
        <taxon>Bacteria</taxon>
        <taxon>Bacillati</taxon>
        <taxon>Bacillota</taxon>
        <taxon>Clostridia</taxon>
        <taxon>Lachnospirales</taxon>
        <taxon>Lachnospiraceae</taxon>
        <taxon>Hominiventricola</taxon>
    </lineage>
</organism>
<dbReference type="EMBL" id="JBBMFC010000001">
    <property type="protein sequence ID" value="MEQ2577255.1"/>
    <property type="molecule type" value="Genomic_DNA"/>
</dbReference>
<feature type="compositionally biased region" description="Basic and acidic residues" evidence="1">
    <location>
        <begin position="2580"/>
        <end position="2590"/>
    </location>
</feature>
<proteinExistence type="predicted"/>
<feature type="transmembrane region" description="Helical" evidence="2">
    <location>
        <begin position="2818"/>
        <end position="2838"/>
    </location>
</feature>
<dbReference type="Proteomes" id="UP001470288">
    <property type="component" value="Unassembled WGS sequence"/>
</dbReference>
<feature type="region of interest" description="Disordered" evidence="1">
    <location>
        <begin position="40"/>
        <end position="103"/>
    </location>
</feature>
<sequence>MKKTGWKELRKRLLALGIAAVMIGNTVDLSVLPVLAQETEDTSMEGGSTEEFANESEPQKEETSNVDGNGEETGEVSENTNSEQISEEDADNEEEITDEAVLDSEQTGADSALVMYEMTDSYEVAAQAGEAALEVTKDGEKAREYASFDAWASNGTISGDYIIKLLSDITLTQTLTFVNGTITLDLNGKTLSTGDGDTVNVKITSGSNVTITSTDSKGTLTGRAGTWNPYGTVKIERGGSCTIKNDVSVNNSRNTNSRAIYNTGGKLAIEAGAATSAYTGNPSIEISDDGTAKITGGDFKGGIVVKSNAGNVEIGGGTFRYNSNTNFGAICNRKGDGKLSGIIKTGYGIKLSDGSYVNLDSEDTITEDVKVVKYPLYFIEQPVIDTTNAQALVGYKNAPKLTVQATDGEYTDGITYEWRVKKTLEEAEATDEAISDVNSRTYQIPSGLTVGTYEYYCVASKGNDTATSNHVMFTVTAGYVQTTIDGMTAEYLSMQEALAAIDTAVKDANEKTLDITLTLQKDINIHDNNGASIDWTLSSGNAEQINVTLDLNGKRTSTAQNGKSYLRDLKLTFSGTNVSCMLKDSVAGVNGTSDNGNLFGIVQVSNNAKLNVESGKYEQINIGSDCEIKAGFYAALNAYGGSRLKITGADTQVTKLYAIHYSENNESTQANRAKIELSGGTYGNISIATKPEVNDLNNQTAGYAIMDMLAADQAYFASGRKVTVPRTQTELSSVRVLSADTEEDLSQAVVKLVLDEKTSYYDSWGNAINYLINDKANVQNSKKLEIILLKDITLTEAIANDQPVTLPEEVVLKSDDGQHYTLAGPSEDKKILMVNSHSRLIIENINLKNGVFYMLASSDLILRDAMLENTGRYMINLNASSGGTYNVYLEKGATVSPAEVFAHSTVNIYYGAETTSFALAKGSYGTLNHWYSLTLPENVTLPGTEEGGVNANCVKENDDNWYGLTGAKITVGNEICTGYQTADHKAITLKNNTFTMPSTVVTLQGHQTNDSWKCKNCGKTDLAQAYANGGLRVEGLEERTFDTWPQMLTRVVLSEGGKEQELVKPTYKTSYEYGSKGLQNGGQAQYYVDYNNYTNAYTYGPEDKEFEADKAPKATITGLKDCFGTVEIYYTIGKGRIAEIRPRIIYGEEGTTPKYYDGSSHMAWTVSFDSFPVRFVPDAVDKEQIPASIFDGTSIEQWKSRYINNYGAIDGNVFKYTLYYSLDEQKSWTDVTVQDLVNVARNGYFVKDAGNYPFYLKMVNSDNCEDFIHEYTAVVQPADLSDASVTVNGKDENYAAYYTGNAVTPSWTFQYNNGKKSVDLVNDTDYTVSYENNTDPGTATVTYTGKGNYTGTRTENFEIKYAFVPKQTTASADHWYNNRYIIFNYSASNDENSDSKIYTASAEAGAGLSENNYWIYENLQDAVNNENGSPNYYSDLEEGVSNRVIYIRNLSTGYIGAPVHLTLHVDRTAPYWTDTDGNAGDYGIQIKTNWFRTLLNKISFGYFYNDTNLEVKIRANDAKAGIETSGVDKYYYYIDKITDPSGEINAKTVEELDALRNGGKFTEAEAKGDGIVSFTVSDSANFVVYAYAVDKAGNQSNYISSDGVIFDKDAPVVNVKKPSKADGTLKDIEVTLKVTLDEDATLMWFFVSEGVFQEGDNYTYEECKQDIEDYMNSDSKYPQFATQEDGKWMPRVTGYTDNDNGFSYGVWNIREKGPDNSSSNKKFIASYRPVIFKIEGKKGENTVKISDFGKTDYYFTPYPNKKVAVWIAAIDKAGNITAPVQPLEYTTTKAMPKVEKAPELNGTYGDAIKNLELTPGVAKYGDTVVPGTWQLTDTRDTVLPVGTPETVEVTFTPDESLQDQYESIKVNVVPTLQKRKITIQVENMKSTYGNPLPGINEITFKIDDTTPLVNLDTKEAIQKTLQLTGNWGQEQYPSAGNWGFAVSSNSANYDVTVKYYEDLSDTTNEQTGGGILHIANVPWEFVKAEGYQATWDVTYGTDPFSLAVEGKIGENRLTYTVEDAKDADGVEIPSSEIKEKLLHISDDGKVTVKGAGSATIKISVPDYIKANYTGAEGSVTVNVNIAKTTVSPATEVQVAGTLNYGEPLSKLDLTDTVFYRAGSTVEVPGTIAWKEPDAILNAGAQRAEYVFTPDSTVAQNYEPYAGSISVTVNKATPTIEQLPVPGECIYHPDLSYDKELLGAAAKSRGVVTGIDGKQINGEWKFKDQTVKLSVGISSQEIYFEPESTDYNEVTAFVNVTVVKAIPYISEQPTATYTHGDCLYNQQPVGGKAICGDGKGGEPGETGTTTNVPGTFTWKSASGQLTHTGDNGKEFEYIFTPRDTTSYETVTGKTTITVNQAQYPPLNPVGGNGVIYAPNSCEKVGNVELPQGWKWSDEDKEKGLVVDESRADVHAEYTGADAANYELTKVSLTVYRSNCNHVQTTIEGAREATCVATGTTGNVVCVICKKTVSSGYPIPKDPTNHTSLTTKVIKVATTTEEGLMQYECTACGYKETKTIAKLPGGNNHTGTGSGGSGSKHHHSSSGSSESSAGTTASTTPTLPAAPAETPKTNPSTVKLPGTKTEAQKSADETGVKEPYVAGDTGKSGWDLVKNELQDAWKDAMQENQDQTDGSATVTVNMNDATVVPGDIFDSIKGQDINVVFDMGDGITWTVNGMDITADQMRDIDLGVTTGADAGQSIPVDVINNVSGERYSMNLSLAYDGEFGFQAVLTVNMDQKNAGLYANLFYYNEDSGELEFISAGEIGTDGNVDLTFSHASDYVVVINAQPMDVEAADTDASDAADDAQQAGAAAVASGQNSGTMIWIVLLVIAVILAGAGIVLVQKSKKKN</sequence>
<evidence type="ECO:0000256" key="2">
    <source>
        <dbReference type="SAM" id="Phobius"/>
    </source>
</evidence>
<dbReference type="RefSeq" id="WP_349143393.1">
    <property type="nucleotide sequence ID" value="NZ_JBBMFC010000001.1"/>
</dbReference>
<evidence type="ECO:0000256" key="1">
    <source>
        <dbReference type="SAM" id="MobiDB-lite"/>
    </source>
</evidence>
<keyword evidence="2" id="KW-1133">Transmembrane helix</keyword>
<protein>
    <submittedName>
        <fullName evidence="3">Uncharacterized protein</fullName>
    </submittedName>
</protein>
<feature type="compositionally biased region" description="Acidic residues" evidence="1">
    <location>
        <begin position="85"/>
        <end position="102"/>
    </location>
</feature>
<comment type="caution">
    <text evidence="3">The sequence shown here is derived from an EMBL/GenBank/DDBJ whole genome shotgun (WGS) entry which is preliminary data.</text>
</comment>
<keyword evidence="2" id="KW-0812">Transmembrane</keyword>
<evidence type="ECO:0000313" key="4">
    <source>
        <dbReference type="Proteomes" id="UP001470288"/>
    </source>
</evidence>
<keyword evidence="4" id="KW-1185">Reference proteome</keyword>